<dbReference type="Proteomes" id="UP000292459">
    <property type="component" value="Unassembled WGS sequence"/>
</dbReference>
<evidence type="ECO:0000313" key="9">
    <source>
        <dbReference type="EMBL" id="RZM76106.1"/>
    </source>
</evidence>
<name>A0A4Q7E333_9CYAN</name>
<organism evidence="9 10">
    <name type="scientific">Leptolyngbya iicbica LK</name>
    <dbReference type="NCBI Taxonomy" id="2294035"/>
    <lineage>
        <taxon>Bacteria</taxon>
        <taxon>Bacillati</taxon>
        <taxon>Cyanobacteriota</taxon>
        <taxon>Cyanophyceae</taxon>
        <taxon>Leptolyngbyales</taxon>
        <taxon>Leptolyngbyaceae</taxon>
        <taxon>Leptolyngbya group</taxon>
        <taxon>Leptolyngbya</taxon>
        <taxon>Leptolyngbya iicbica</taxon>
    </lineage>
</organism>
<feature type="transmembrane region" description="Helical" evidence="7">
    <location>
        <begin position="368"/>
        <end position="388"/>
    </location>
</feature>
<dbReference type="AlphaFoldDB" id="A0A4Q7E333"/>
<evidence type="ECO:0000256" key="7">
    <source>
        <dbReference type="SAM" id="Phobius"/>
    </source>
</evidence>
<keyword evidence="2" id="KW-0328">Glycosyltransferase</keyword>
<dbReference type="EMBL" id="QVFV01000006">
    <property type="protein sequence ID" value="RZM76106.1"/>
    <property type="molecule type" value="Genomic_DNA"/>
</dbReference>
<keyword evidence="10" id="KW-1185">Reference proteome</keyword>
<dbReference type="PANTHER" id="PTHR43867">
    <property type="entry name" value="CELLULOSE SYNTHASE CATALYTIC SUBUNIT A [UDP-FORMING]"/>
    <property type="match status" value="1"/>
</dbReference>
<comment type="subcellular location">
    <subcellularLocation>
        <location evidence="1">Membrane</location>
        <topology evidence="1">Multi-pass membrane protein</topology>
    </subcellularLocation>
</comment>
<dbReference type="InterPro" id="IPR001173">
    <property type="entry name" value="Glyco_trans_2-like"/>
</dbReference>
<reference evidence="9 10" key="1">
    <citation type="submission" date="2018-11" db="EMBL/GenBank/DDBJ databases">
        <title>Whole genome sequencing of an environmental sample.</title>
        <authorList>
            <person name="Sarangi A.N."/>
            <person name="Singh D."/>
            <person name="Tripathy S."/>
        </authorList>
    </citation>
    <scope>NUCLEOTIDE SEQUENCE [LARGE SCALE GENOMIC DNA]</scope>
    <source>
        <strain evidence="9 10">Lakshadweep</strain>
    </source>
</reference>
<feature type="domain" description="Glycosyltransferase 2-like" evidence="8">
    <location>
        <begin position="207"/>
        <end position="395"/>
    </location>
</feature>
<evidence type="ECO:0000256" key="4">
    <source>
        <dbReference type="ARBA" id="ARBA00022692"/>
    </source>
</evidence>
<dbReference type="Pfam" id="PF13632">
    <property type="entry name" value="Glyco_trans_2_3"/>
    <property type="match status" value="1"/>
</dbReference>
<comment type="caution">
    <text evidence="9">The sequence shown here is derived from an EMBL/GenBank/DDBJ whole genome shotgun (WGS) entry which is preliminary data.</text>
</comment>
<evidence type="ECO:0000256" key="2">
    <source>
        <dbReference type="ARBA" id="ARBA00022676"/>
    </source>
</evidence>
<dbReference type="SUPFAM" id="SSF53448">
    <property type="entry name" value="Nucleotide-diphospho-sugar transferases"/>
    <property type="match status" value="1"/>
</dbReference>
<feature type="transmembrane region" description="Helical" evidence="7">
    <location>
        <begin position="44"/>
        <end position="64"/>
    </location>
</feature>
<dbReference type="InterPro" id="IPR029044">
    <property type="entry name" value="Nucleotide-diphossugar_trans"/>
</dbReference>
<dbReference type="Gene3D" id="3.90.550.10">
    <property type="entry name" value="Spore Coat Polysaccharide Biosynthesis Protein SpsA, Chain A"/>
    <property type="match status" value="1"/>
</dbReference>
<evidence type="ECO:0000256" key="5">
    <source>
        <dbReference type="ARBA" id="ARBA00022989"/>
    </source>
</evidence>
<dbReference type="GO" id="GO:0016757">
    <property type="term" value="F:glycosyltransferase activity"/>
    <property type="evidence" value="ECO:0007669"/>
    <property type="project" value="UniProtKB-KW"/>
</dbReference>
<keyword evidence="5 7" id="KW-1133">Transmembrane helix</keyword>
<dbReference type="InterPro" id="IPR050321">
    <property type="entry name" value="Glycosyltr_2/OpgH_subfam"/>
</dbReference>
<evidence type="ECO:0000256" key="3">
    <source>
        <dbReference type="ARBA" id="ARBA00022679"/>
    </source>
</evidence>
<dbReference type="GO" id="GO:0016020">
    <property type="term" value="C:membrane"/>
    <property type="evidence" value="ECO:0007669"/>
    <property type="project" value="UniProtKB-SubCell"/>
</dbReference>
<sequence length="503" mass="56603">MKPSLALFAEPVLVSARRLCWLSFWLLLAPMGVYVFSLNRGQTLVLLQLSLLVVAVIGLGVVNGETAGVLYRHRRSGTGQSRGFIQQLLSQVTRSKPGSARRIKDHQPDAIASLPFVSVVIAAYLPNEQDIIEETLHHWLTQVVSPEAGWEVILAYNTPHPLPVEARLRQLAHQYPDLVLLPVAHSRSKAENLNAALQQVRGEMTCIFDADHHPAANCLTLAWKWLGQGQYDGVQGRNIIRNARDNWLTQLVAVEFECAYGVSHYGRSLLADTALFGGSNGYWRTAALRELGFSPKKLTEDIDVTVRGLLKGYRLVHDPAIITTELAPTHLRGLWLQRQRWSQGWLEVAWIYTGRVARSPYLDPVQKTYWLMMLLFSQGFYPLVWQVVPLMLSIHLSMSDRDLTFENLNLIMMGLLTVSVMFQVALAMQLRPASCSYSRRHGVLYCILSPVYFWLKVLIGMVSLYNHFCGSRVWHVTARTPTLPTKGGLGLKPAKKAYSIKSR</sequence>
<proteinExistence type="predicted"/>
<evidence type="ECO:0000256" key="1">
    <source>
        <dbReference type="ARBA" id="ARBA00004141"/>
    </source>
</evidence>
<feature type="transmembrane region" description="Helical" evidence="7">
    <location>
        <begin position="20"/>
        <end position="38"/>
    </location>
</feature>
<dbReference type="RefSeq" id="WP_044151001.1">
    <property type="nucleotide sequence ID" value="NZ_QVFV01000006.1"/>
</dbReference>
<dbReference type="PANTHER" id="PTHR43867:SF2">
    <property type="entry name" value="CELLULOSE SYNTHASE CATALYTIC SUBUNIT A [UDP-FORMING]"/>
    <property type="match status" value="1"/>
</dbReference>
<accession>A0A4Q7E333</accession>
<keyword evidence="3 9" id="KW-0808">Transferase</keyword>
<evidence type="ECO:0000259" key="8">
    <source>
        <dbReference type="Pfam" id="PF13632"/>
    </source>
</evidence>
<keyword evidence="4 7" id="KW-0812">Transmembrane</keyword>
<gene>
    <name evidence="9" type="ORF">DYY88_19670</name>
</gene>
<evidence type="ECO:0000313" key="10">
    <source>
        <dbReference type="Proteomes" id="UP000292459"/>
    </source>
</evidence>
<evidence type="ECO:0000256" key="6">
    <source>
        <dbReference type="ARBA" id="ARBA00023136"/>
    </source>
</evidence>
<keyword evidence="6 7" id="KW-0472">Membrane</keyword>
<feature type="transmembrane region" description="Helical" evidence="7">
    <location>
        <begin position="442"/>
        <end position="465"/>
    </location>
</feature>
<feature type="transmembrane region" description="Helical" evidence="7">
    <location>
        <begin position="408"/>
        <end position="430"/>
    </location>
</feature>
<dbReference type="OrthoDB" id="9766299at2"/>
<dbReference type="CDD" id="cd06423">
    <property type="entry name" value="CESA_like"/>
    <property type="match status" value="1"/>
</dbReference>
<protein>
    <submittedName>
        <fullName evidence="9">Glycosyltransferase family 2 protein</fullName>
    </submittedName>
</protein>